<dbReference type="EMBL" id="CP017603">
    <property type="protein sequence ID" value="AOY77957.1"/>
    <property type="molecule type" value="Genomic_DNA"/>
</dbReference>
<organism evidence="2 4">
    <name type="scientific">Clostridium formicaceticum</name>
    <dbReference type="NCBI Taxonomy" id="1497"/>
    <lineage>
        <taxon>Bacteria</taxon>
        <taxon>Bacillati</taxon>
        <taxon>Bacillota</taxon>
        <taxon>Clostridia</taxon>
        <taxon>Eubacteriales</taxon>
        <taxon>Clostridiaceae</taxon>
        <taxon>Clostridium</taxon>
    </lineage>
</organism>
<dbReference type="RefSeq" id="WP_070972445.1">
    <property type="nucleotide sequence ID" value="NZ_CP017603.1"/>
</dbReference>
<protein>
    <submittedName>
        <fullName evidence="2">Uncharacterized protein</fullName>
    </submittedName>
</protein>
<reference evidence="2 4" key="2">
    <citation type="submission" date="2017-03" db="EMBL/GenBank/DDBJ databases">
        <title>Complete sequence of Clostridium formicaceticum DSM 92.</title>
        <authorList>
            <person name="Poehlein A."/>
            <person name="Karl M."/>
            <person name="Bengelsdorf F.R."/>
            <person name="Duerre P."/>
            <person name="Daniel R."/>
        </authorList>
    </citation>
    <scope>NUCLEOTIDE SEQUENCE [LARGE SCALE GENOMIC DNA]</scope>
    <source>
        <strain evidence="2 4">DSM 92</strain>
    </source>
</reference>
<evidence type="ECO:0000313" key="4">
    <source>
        <dbReference type="Proteomes" id="UP000192478"/>
    </source>
</evidence>
<dbReference type="EMBL" id="CP020559">
    <property type="protein sequence ID" value="ARE88579.1"/>
    <property type="molecule type" value="Genomic_DNA"/>
</dbReference>
<evidence type="ECO:0000313" key="2">
    <source>
        <dbReference type="EMBL" id="ARE88579.1"/>
    </source>
</evidence>
<gene>
    <name evidence="1" type="ORF">BJL90_20070</name>
    <name evidence="2" type="ORF">CLFO_29850</name>
</gene>
<keyword evidence="3" id="KW-1185">Reference proteome</keyword>
<dbReference type="KEGG" id="cfm:BJL90_20070"/>
<dbReference type="Proteomes" id="UP000192478">
    <property type="component" value="Chromosome"/>
</dbReference>
<dbReference type="AlphaFoldDB" id="A0AAC9RK43"/>
<accession>A0AAC9RK43</accession>
<sequence length="78" mass="9050">MEDIAKKLGAIEDGVVEIVSSKEKFDLDYNTQGISITGFIDVEKIIRLGFQRFFIEKKLPFHVLIIKRPLLTKAEEYY</sequence>
<dbReference type="Proteomes" id="UP000177894">
    <property type="component" value="Chromosome"/>
</dbReference>
<reference evidence="1 3" key="1">
    <citation type="submission" date="2016-10" db="EMBL/GenBank/DDBJ databases">
        <title>Complete Genome Sequence of Acetogen Clostridium formicoaceticum ATCC 27076.</title>
        <authorList>
            <person name="Bao T."/>
            <person name="Cheng C."/>
            <person name="Zhao J."/>
            <person name="Yang S.-T."/>
            <person name="Wang J."/>
            <person name="Wang M."/>
        </authorList>
    </citation>
    <scope>NUCLEOTIDE SEQUENCE [LARGE SCALE GENOMIC DNA]</scope>
    <source>
        <strain evidence="1 3">ATCC 27076</strain>
    </source>
</reference>
<evidence type="ECO:0000313" key="3">
    <source>
        <dbReference type="Proteomes" id="UP000177894"/>
    </source>
</evidence>
<name>A0AAC9RK43_9CLOT</name>
<evidence type="ECO:0000313" key="1">
    <source>
        <dbReference type="EMBL" id="AOY77957.1"/>
    </source>
</evidence>
<proteinExistence type="predicted"/>